<feature type="transmembrane region" description="Helical" evidence="1">
    <location>
        <begin position="314"/>
        <end position="336"/>
    </location>
</feature>
<dbReference type="Proteomes" id="UP000515312">
    <property type="component" value="Chromosome"/>
</dbReference>
<feature type="domain" description="Acyltransferase 3" evidence="2">
    <location>
        <begin position="25"/>
        <end position="381"/>
    </location>
</feature>
<reference evidence="3 4" key="1">
    <citation type="submission" date="2020-08" db="EMBL/GenBank/DDBJ databases">
        <title>Edaphobacter telluris sp. nov. and Acidobacterium dinghuensis sp. nov., two acidobacteria isolated from forest soil.</title>
        <authorList>
            <person name="Fu J."/>
            <person name="Qiu L."/>
        </authorList>
    </citation>
    <scope>NUCLEOTIDE SEQUENCE [LARGE SCALE GENOMIC DNA]</scope>
    <source>
        <strain evidence="3">4Y35</strain>
    </source>
</reference>
<dbReference type="GO" id="GO:0016020">
    <property type="term" value="C:membrane"/>
    <property type="evidence" value="ECO:0007669"/>
    <property type="project" value="TreeGrafter"/>
</dbReference>
<keyword evidence="1" id="KW-1133">Transmembrane helix</keyword>
<feature type="transmembrane region" description="Helical" evidence="1">
    <location>
        <begin position="221"/>
        <end position="242"/>
    </location>
</feature>
<feature type="transmembrane region" description="Helical" evidence="1">
    <location>
        <begin position="111"/>
        <end position="130"/>
    </location>
</feature>
<keyword evidence="1" id="KW-0472">Membrane</keyword>
<dbReference type="AlphaFoldDB" id="A0A7G8BJI0"/>
<feature type="transmembrane region" description="Helical" evidence="1">
    <location>
        <begin position="278"/>
        <end position="302"/>
    </location>
</feature>
<name>A0A7G8BJI0_9BACT</name>
<protein>
    <submittedName>
        <fullName evidence="3">Acyltransferase</fullName>
    </submittedName>
</protein>
<dbReference type="Pfam" id="PF01757">
    <property type="entry name" value="Acyl_transf_3"/>
    <property type="match status" value="1"/>
</dbReference>
<feature type="transmembrane region" description="Helical" evidence="1">
    <location>
        <begin position="363"/>
        <end position="384"/>
    </location>
</feature>
<keyword evidence="1" id="KW-0812">Transmembrane</keyword>
<sequence>MVTTQIVYADADMCSAEVTGRFYRPELDVLRFFAFFAVYLCHSISNDTVAGTSTTNSNSLIHVLAAIKDAGNFGVCLFFMLSAFLITELLRREQKAHGSIEVGAFYLRRMLRIWPLYFGITIVYFLGGRYFHAMRMESGRVLAYFFLAGNWYIALHPWIQTPLRSLWSISVEEQFYLAWPLLARFGGVRWLTSASIGVVPVSILTICVISVDSMYAHNTVWLNSFTQFQFFAWGALLALALNGGTPKIGHMARCASGCAGVGLWLLAAYATGIKRPGVQASCLQFCLGYELVASGCILLLLAALGAPRRRVPAWVIYLGKISFGLYVFHETAFLIVDEVQKHSTNSVPSFAAWTSQHSALSLILNKALAFCVTVLLAMLSYHFWESPFLRLKQKITRVQSRGT</sequence>
<evidence type="ECO:0000259" key="2">
    <source>
        <dbReference type="Pfam" id="PF01757"/>
    </source>
</evidence>
<feature type="transmembrane region" description="Helical" evidence="1">
    <location>
        <begin position="70"/>
        <end position="90"/>
    </location>
</feature>
<evidence type="ECO:0000313" key="4">
    <source>
        <dbReference type="Proteomes" id="UP000515312"/>
    </source>
</evidence>
<keyword evidence="4" id="KW-1185">Reference proteome</keyword>
<feature type="transmembrane region" description="Helical" evidence="1">
    <location>
        <begin position="142"/>
        <end position="159"/>
    </location>
</feature>
<evidence type="ECO:0000256" key="1">
    <source>
        <dbReference type="SAM" id="Phobius"/>
    </source>
</evidence>
<dbReference type="KEGG" id="adin:H7849_01395"/>
<keyword evidence="3" id="KW-0808">Transferase</keyword>
<dbReference type="PANTHER" id="PTHR23028:SF53">
    <property type="entry name" value="ACYL_TRANSF_3 DOMAIN-CONTAINING PROTEIN"/>
    <property type="match status" value="1"/>
</dbReference>
<gene>
    <name evidence="3" type="ORF">H7849_01395</name>
</gene>
<dbReference type="RefSeq" id="WP_186743654.1">
    <property type="nucleotide sequence ID" value="NZ_CP060394.1"/>
</dbReference>
<proteinExistence type="predicted"/>
<dbReference type="GO" id="GO:0016747">
    <property type="term" value="F:acyltransferase activity, transferring groups other than amino-acyl groups"/>
    <property type="evidence" value="ECO:0007669"/>
    <property type="project" value="InterPro"/>
</dbReference>
<feature type="transmembrane region" description="Helical" evidence="1">
    <location>
        <begin position="190"/>
        <end position="215"/>
    </location>
</feature>
<dbReference type="InterPro" id="IPR050879">
    <property type="entry name" value="Acyltransferase_3"/>
</dbReference>
<dbReference type="InterPro" id="IPR002656">
    <property type="entry name" value="Acyl_transf_3_dom"/>
</dbReference>
<dbReference type="GO" id="GO:0009103">
    <property type="term" value="P:lipopolysaccharide biosynthetic process"/>
    <property type="evidence" value="ECO:0007669"/>
    <property type="project" value="TreeGrafter"/>
</dbReference>
<keyword evidence="3" id="KW-0012">Acyltransferase</keyword>
<evidence type="ECO:0000313" key="3">
    <source>
        <dbReference type="EMBL" id="QNI32700.1"/>
    </source>
</evidence>
<accession>A0A7G8BJI0</accession>
<dbReference type="EMBL" id="CP060394">
    <property type="protein sequence ID" value="QNI32700.1"/>
    <property type="molecule type" value="Genomic_DNA"/>
</dbReference>
<feature type="transmembrane region" description="Helical" evidence="1">
    <location>
        <begin position="254"/>
        <end position="272"/>
    </location>
</feature>
<organism evidence="3 4">
    <name type="scientific">Alloacidobacterium dinghuense</name>
    <dbReference type="NCBI Taxonomy" id="2763107"/>
    <lineage>
        <taxon>Bacteria</taxon>
        <taxon>Pseudomonadati</taxon>
        <taxon>Acidobacteriota</taxon>
        <taxon>Terriglobia</taxon>
        <taxon>Terriglobales</taxon>
        <taxon>Acidobacteriaceae</taxon>
        <taxon>Alloacidobacterium</taxon>
    </lineage>
</organism>
<dbReference type="PANTHER" id="PTHR23028">
    <property type="entry name" value="ACETYLTRANSFERASE"/>
    <property type="match status" value="1"/>
</dbReference>